<proteinExistence type="predicted"/>
<dbReference type="EMBL" id="CM056797">
    <property type="protein sequence ID" value="KAJ8712957.1"/>
    <property type="molecule type" value="Genomic_DNA"/>
</dbReference>
<organism evidence="1 2">
    <name type="scientific">Mythimna loreyi</name>
    <dbReference type="NCBI Taxonomy" id="667449"/>
    <lineage>
        <taxon>Eukaryota</taxon>
        <taxon>Metazoa</taxon>
        <taxon>Ecdysozoa</taxon>
        <taxon>Arthropoda</taxon>
        <taxon>Hexapoda</taxon>
        <taxon>Insecta</taxon>
        <taxon>Pterygota</taxon>
        <taxon>Neoptera</taxon>
        <taxon>Endopterygota</taxon>
        <taxon>Lepidoptera</taxon>
        <taxon>Glossata</taxon>
        <taxon>Ditrysia</taxon>
        <taxon>Noctuoidea</taxon>
        <taxon>Noctuidae</taxon>
        <taxon>Noctuinae</taxon>
        <taxon>Hadenini</taxon>
        <taxon>Mythimna</taxon>
    </lineage>
</organism>
<reference evidence="1" key="1">
    <citation type="submission" date="2023-03" db="EMBL/GenBank/DDBJ databases">
        <title>Chromosome-level genomes of two armyworms, Mythimna separata and Mythimna loreyi, provide insights into the biosynthesis and reception of sex pheromones.</title>
        <authorList>
            <person name="Zhao H."/>
        </authorList>
    </citation>
    <scope>NUCLEOTIDE SEQUENCE</scope>
    <source>
        <strain evidence="1">BeijingLab</strain>
    </source>
</reference>
<dbReference type="Proteomes" id="UP001231649">
    <property type="component" value="Chromosome 21"/>
</dbReference>
<sequence>MSPVILENETLGEKHRHFNKLIEDAIADKRYELHNIRADDSDIDKLLKINIASKTRNVDYIIEVMKSNDMLYAATAIKKSTWMITEQQYAHIINPEYLHTQLLPSMNPKSFNKLMLHIRLNLKDETRVEAFYEYLKETGYQVEKINQSMRTYQWYEFCPFDVAMPELTKLLRTEKSFRERCCILSILITCAKRNPQHVKTLLKFVKDKHINEPFQFKIQFVNNLLSEIPTHEFDFETWNALDQLFRSIDVYSELDNNVQHCLQSIVLYKVLRDEPVPEIVEQKITFDTFENIQKKLDEAQNDRIFTYLLNSVLAKVQNQIYADESNFKETLVHLKNALCLLKDWKKDITKYPFILEKIRELIKTKQNNMWETDLSCFYNIQKSWRKYIFEESLSLSLCEETCLNALKHKPQLLMQHDKEIDTLRTNDAVSLRRLLTKLRVYWPDTLAQHWTHTYLLNLCKPAGHKATIKGLFILLRQNQITDIARKYAPDDYKINWSKTNEVDLSIQKSIAQYLHLARPLVCLDTVLLYAKGDYLQYAVPSLNAVMLNLNETETRKCLYKLLDAPVSLRKYGVNLALSKLKSDDLKPILLIMWNTSNNLTIRSALFKHIHSQICKTKDITVAKELWDILSIFMDDLTADESSDIYKQIGNVQNVPINIRAEFYMKSYEFLTSLPASTNCDGYPIRMPPLTLEGDTLGEKRRHINKLVEDTIANKDYELHNIRVDDSDIDNLLKIGIACKTRNIDYIIEVMKSNDMLYAATAIKKSTWLITEQQYAHIINPEYLHTQLLPSMNPKSFNKLMLHIRLNLKDETRVEAFYDYLKGNENAYKWLQNCSIPFIKNVIQNERLIPLSLFKRLCRRSPEFIPFYTRVIQGRVTHASKQEIMCYVKSHTDYVLDVMLHDEMYFYCSPTFSEKNTKFLMKSCPQKVFDNFDKFIKEINLSVTARYLKKKEIKTFLKQKISNSNRYYLFIQNQLIHFIKNMPENDRFDFVKQTFIDKTKLTAMYPEKESMYLFAKFYKWYEFAPFNVALPELKKLIQKEKSSSERCAILSVLITCARKNPHHVKTLLKLVKDEHMNESKNVKITFVNNLLSLTPINKFDAETWDVLDQLFHSIKLYTDSNNNVQLCLQSIVLYKILHDEPVPEIVEQKIIFDTFEKFQRKLDERQNNKIFTYLLNSVLNKIQNQNCMDETNFNEIVVNLKNALNLLKDWKKDIRKYPFILEKIQELIKVKQDNMWKIDLSCLYNIKKSWRKHMFEESLSLSLCEETCLNALKHKPQLLMQHDKEVDTLRTNDAVSLRRLLAKLRVYWSHSYAQHWIQAFLFNLSIPARHKAAIKGLFILYPQNEIIDMATKYAPENFKINRSKMEQGDLFFSIQKYIAENLHIARPLVSLDTVLLYAKGNHLQYAVPSLNAIMDNMSEIRTAAFFLEHNIKPVLITMPPVTLEGDTLGEKHRHFNKLVVDAIADKRYELRNIRADDSDIDNLLKIDVASKTRNVDYIIEVMKSNDLLYAATAIKKSTWLITEQQYAHIINPEYLHTQLLPSMNPKSFNKLMLHIRLNLKDETRVEAFYEYLKETDSAYKWLEHCSIPFIENVLKNGRLIPLSLYKRLCKRSAHFLAYYESVESRHMYEVKQAILLLLKSHTTEVLDVLEDKKKHGYIPPMGKKKTKILMKKCTTRVLDNFDKYADIIDLSMVAKYIQKNEIKAFLCKHGSKLLRFNFFDTLKNFIKNMPAEERFEFVQITFLDKTEMALIFSDSERSRIERCVNTYQWYEFAPFDVAFPEMKTLIRRENSSSKRCAMLSVLITCTQNKLQDIRTLLIFYNEKHINEPLNFKIRFVNNLLYHISTHEFDAETWNILDQLFHSMDVYTEPNYSVQHCLYSIVAYKVLHDEPVPEVVEQNMTYDSFEQVQSKLNQEQKNKLFTYLFNFMLSKIQSNEDISNEGDAQDNLLHLENTIRLLRDWNKNICDFPVILEEIQKFIQIVHQHMWQTDMSYLYNIQKSWRKHMFEESLSLNLGEETCLNALKHKPQLLMQHDKEVDTLRTNDAVSLRRLLAKLRVYWPDTLAQHWTDAYLHKLHTGQKAILKGLFMLLSQNQIVDLAKKHAPDNFQVTWGETDQTELKIRKNIAKNLHVFRPLIPLDAVLCSMPPVTLEGDTLGEKHRHFNKLVEDAIVDKHYELRNIRADDGDIDNLLKINIASKTRNVDYIIEVMKSNDMLYAATAIKKSTWLITEQQYAHIINPEYLHTQLLPSMNPKSFNKLMLHIRLNLKDETRVEAFYEYLKESDSAYKWNDITNESDAKDNLLHLEHTIILLRDWNKNLCEFPVILEEIQKFIQIVHQNMWQMNMSNLYNIKKSWRKHMLEESLSLSLCEETCLNALKHKPQLLMQHDKEVDTLRTNDAVSLRRLLTKLRVYWPDTLAQHWTDAYLHKLHTGQKAVLKGLFMLLSQKQIVDLAKKYAPDNFRITGGETDQTELKIRKKIAKNLHVSRPLIPLDVVLWYAKGDYLQYAVPSLNAVLYYMSEVESLEHLPKLLDGSLITMPQVTLEGDTLGEKHRHFNKLVEDAIADKHYELCNIRTDDSDIDNLLKINIASKTSNVDYIIEVMKSNDMLYAATAIKKSTWLITEQQYAHIINPEYLHTQLLPSMNPKSFNKLMKHIRLNLKDETRVEAFYEYLKETDSAYKCKVISNKIDAKDNLLHLERVIILLRDWNKNLCEFPVILEEIQKLIQTVHQNMWQMNMSNLYDIKKSWRKHMLEESLLLSLCEETCLNALKHKPQLLMQHDKEIDTLRTNDAVSLRRLLTKLRVYWPDTLAQQWTDAYLHKLHTGQKAILKGLFMLLSQKQIVDLAKKHAPDNFQITMGETDQTVLKIRKNIAKNLHVSRPLIPLDAILWYAKGDYLQYAVPSLNAILYYMSEVESSEHLPKLLDASVSLPKFALNLTFNKLKSDVLKSVFLETWKMTKNLTIRSVLFKHTVDRICKLTTMPRVTLEGDTLGEKHRHFNKLVKNAIADQRYELRNIREDDSEIDNLLKINIASRTRNVDYIIEVMKSNDMLYAATAIKKSTWLITEQQYAHIINPEYLHTQLLPSMNPKSFNKLMLHIRLNLKDETRVEAFYEYLKETDSAYKWLEHCSIPFIENVLKNGRLIPLSLYKRLCKRSAHFLAYYGSVESHYMYEVKQAVLLLLKSHTTEVLNLVEEKTKLDYIPRMGKKKTKFLMKKCTPRLLDNFDKYADKIDLSMAAKYLKKNEIKAFLYKHREKLLSQQEHSALLGSHFFDQNILNNFIKTMPTEDRFEFTKRTFSDKTKIALFSDQVSYQWYKVAPFDVAFTEIKTLICKEALPSERYAMLSVLITCTQNKLKDIKTLLTFYNEKHINEPLEFKVQFINNLLSKVSTHEFDAETWNILDQLFISIDVYTKPNYDVQRCLYSIVTYKILHDEPVPQIVEQNISFNSLKDLQNKLNQEQSNKLFTYLFNFTLSKIQNKDITNECDAEDNLFHLENTIKLLRDWNKSICEFPVILEEIQKFIQIVHQNMWQTNMSNFYNIKKSWRKHMLEESLSLSLCEETCLNALKHKPQLLMQHDKEVDTLRTNDAVSLRRLLAKLRIYWPDTLAQHWTDAYLHKLHTGQKAILKGLFMLLSQKQIVDLAKKHAPDNFQITWTETDQTLLKIRKNIAKKLHVSRPLIPLDAVLWYAKGDYLQYAVPSLNAVLYYMTEVGSLEHLPKLLDGSVTLQRFGLNITFKKLKSVSTETWKTTKNLTIRSILFKLIVDQICKVDA</sequence>
<protein>
    <submittedName>
        <fullName evidence="1">Uncharacterized protein</fullName>
    </submittedName>
</protein>
<accession>A0ACC2QCX3</accession>
<keyword evidence="2" id="KW-1185">Reference proteome</keyword>
<evidence type="ECO:0000313" key="1">
    <source>
        <dbReference type="EMBL" id="KAJ8712957.1"/>
    </source>
</evidence>
<gene>
    <name evidence="1" type="ORF">PYW08_008261</name>
</gene>
<evidence type="ECO:0000313" key="2">
    <source>
        <dbReference type="Proteomes" id="UP001231649"/>
    </source>
</evidence>
<comment type="caution">
    <text evidence="1">The sequence shown here is derived from an EMBL/GenBank/DDBJ whole genome shotgun (WGS) entry which is preliminary data.</text>
</comment>
<name>A0ACC2QCX3_9NEOP</name>